<evidence type="ECO:0000313" key="5">
    <source>
        <dbReference type="EMBL" id="QRC97848.1"/>
    </source>
</evidence>
<dbReference type="InterPro" id="IPR013024">
    <property type="entry name" value="GGCT-like"/>
</dbReference>
<evidence type="ECO:0000259" key="4">
    <source>
        <dbReference type="Pfam" id="PF06094"/>
    </source>
</evidence>
<sequence length="154" mass="17217">MFFYGSLIDPEVIQAILNLAELPTTKPAIISGFRIKLRGMYPALVPSASGLVNGTVCKVDTEEHFNRLAAYESPAYDWVKCDATLEDSTVLPNCRTFCWAEIPDSNELEEGSFDLRRYQKCFKPSVTERGSPASWSYPRSGPNSLLRAPMWGDD</sequence>
<protein>
    <recommendedName>
        <fullName evidence="3">Putative gamma-glutamylcyclotransferase</fullName>
    </recommendedName>
</protein>
<evidence type="ECO:0000256" key="3">
    <source>
        <dbReference type="ARBA" id="ARBA00030602"/>
    </source>
</evidence>
<proteinExistence type="inferred from homology"/>
<dbReference type="PANTHER" id="PTHR31544:SF4">
    <property type="entry name" value="GAMMA-GLUTAMYLCYCLOTRANSFERASE-RELATED"/>
    <property type="match status" value="1"/>
</dbReference>
<dbReference type="InterPro" id="IPR045038">
    <property type="entry name" value="AIG2-like"/>
</dbReference>
<dbReference type="CDD" id="cd06661">
    <property type="entry name" value="GGCT_like"/>
    <property type="match status" value="1"/>
</dbReference>
<dbReference type="VEuPathDB" id="FungiDB:JI435_435220"/>
<dbReference type="OrthoDB" id="3262926at2759"/>
<keyword evidence="2" id="KW-0808">Transferase</keyword>
<feature type="domain" description="Gamma-glutamylcyclotransferase AIG2-like" evidence="4">
    <location>
        <begin position="1"/>
        <end position="113"/>
    </location>
</feature>
<reference evidence="6" key="1">
    <citation type="journal article" date="2021" name="BMC Genomics">
        <title>Chromosome-level genome assembly and manually-curated proteome of model necrotroph Parastagonospora nodorum Sn15 reveals a genome-wide trove of candidate effector homologs, and redundancy of virulence-related functions within an accessory chromosome.</title>
        <authorList>
            <person name="Bertazzoni S."/>
            <person name="Jones D.A.B."/>
            <person name="Phan H.T."/>
            <person name="Tan K.-C."/>
            <person name="Hane J.K."/>
        </authorList>
    </citation>
    <scope>NUCLEOTIDE SEQUENCE [LARGE SCALE GENOMIC DNA]</scope>
    <source>
        <strain evidence="6">SN15 / ATCC MYA-4574 / FGSC 10173)</strain>
    </source>
</reference>
<dbReference type="Pfam" id="PF06094">
    <property type="entry name" value="GGACT"/>
    <property type="match status" value="1"/>
</dbReference>
<accession>A0A7U2F589</accession>
<name>A0A7U2F589_PHANO</name>
<gene>
    <name evidence="5" type="ORF">JI435_435220</name>
</gene>
<organism evidence="5 6">
    <name type="scientific">Phaeosphaeria nodorum (strain SN15 / ATCC MYA-4574 / FGSC 10173)</name>
    <name type="common">Glume blotch fungus</name>
    <name type="synonym">Parastagonospora nodorum</name>
    <dbReference type="NCBI Taxonomy" id="321614"/>
    <lineage>
        <taxon>Eukaryota</taxon>
        <taxon>Fungi</taxon>
        <taxon>Dikarya</taxon>
        <taxon>Ascomycota</taxon>
        <taxon>Pezizomycotina</taxon>
        <taxon>Dothideomycetes</taxon>
        <taxon>Pleosporomycetidae</taxon>
        <taxon>Pleosporales</taxon>
        <taxon>Pleosporineae</taxon>
        <taxon>Phaeosphaeriaceae</taxon>
        <taxon>Parastagonospora</taxon>
    </lineage>
</organism>
<keyword evidence="6" id="KW-1185">Reference proteome</keyword>
<dbReference type="Gene3D" id="3.10.490.10">
    <property type="entry name" value="Gamma-glutamyl cyclotransferase-like"/>
    <property type="match status" value="1"/>
</dbReference>
<dbReference type="PANTHER" id="PTHR31544">
    <property type="entry name" value="AIG2-LIKE PROTEIN D"/>
    <property type="match status" value="1"/>
</dbReference>
<dbReference type="EMBL" id="CP069030">
    <property type="protein sequence ID" value="QRC97848.1"/>
    <property type="molecule type" value="Genomic_DNA"/>
</dbReference>
<dbReference type="SUPFAM" id="SSF110857">
    <property type="entry name" value="Gamma-glutamyl cyclotransferase-like"/>
    <property type="match status" value="1"/>
</dbReference>
<comment type="similarity">
    <text evidence="1">Belongs to the gamma-glutamylcyclotransferase family.</text>
</comment>
<evidence type="ECO:0000256" key="1">
    <source>
        <dbReference type="ARBA" id="ARBA00008861"/>
    </source>
</evidence>
<dbReference type="InterPro" id="IPR036568">
    <property type="entry name" value="GGCT-like_sf"/>
</dbReference>
<evidence type="ECO:0000256" key="2">
    <source>
        <dbReference type="ARBA" id="ARBA00022679"/>
    </source>
</evidence>
<evidence type="ECO:0000313" key="6">
    <source>
        <dbReference type="Proteomes" id="UP000663193"/>
    </source>
</evidence>
<dbReference type="InterPro" id="IPR009288">
    <property type="entry name" value="AIG2-like_dom"/>
</dbReference>
<dbReference type="AlphaFoldDB" id="A0A7U2F589"/>
<dbReference type="Proteomes" id="UP000663193">
    <property type="component" value="Chromosome 8"/>
</dbReference>
<dbReference type="GO" id="GO:0016740">
    <property type="term" value="F:transferase activity"/>
    <property type="evidence" value="ECO:0007669"/>
    <property type="project" value="UniProtKB-KW"/>
</dbReference>